<dbReference type="PANTHER" id="PTHR47618">
    <property type="entry name" value="BIFUNCTIONAL OLIGORIBONUCLEASE AND PAP PHOSPHATASE NRNA"/>
    <property type="match status" value="1"/>
</dbReference>
<accession>A0A8E2QY43</accession>
<feature type="domain" description="DHHA1" evidence="2">
    <location>
        <begin position="218"/>
        <end position="310"/>
    </location>
</feature>
<organism evidence="3 4">
    <name type="scientific">Entomoplasma ellychniae</name>
    <dbReference type="NCBI Taxonomy" id="2114"/>
    <lineage>
        <taxon>Bacteria</taxon>
        <taxon>Bacillati</taxon>
        <taxon>Mycoplasmatota</taxon>
        <taxon>Mollicutes</taxon>
        <taxon>Entomoplasmatales</taxon>
        <taxon>Entomoplasmataceae</taxon>
        <taxon>Entomoplasma</taxon>
    </lineage>
</organism>
<sequence>MELISKIVKAIEEHKKIILLRHIQPDGDAYGSQLGLKELIKTNYPTKEVYAFGEEVNYLKFIGNFDQMENEEVFNGALVIVTDCGNVERIDNQNYNKGKTLIKIDHHPDATPYGDISWVDTTFTSASEMIGLLAIQAKWIISPQAGKVIYHGICTDSGRFAFGGITSRTFQVCSGLLNSGFDIHVLYKSMYKKNFQHLKLQAEVMQTANVTLHGVGYNFLTKELMEKYEVNYDDNGKFSNLLKDIEDVHIWLSFSARIDGKWRVEFRSTGVPINELAIKWGGGGHLQASGAIVETIEDCLAIVEEANQLLAV</sequence>
<evidence type="ECO:0000259" key="2">
    <source>
        <dbReference type="Pfam" id="PF02272"/>
    </source>
</evidence>
<gene>
    <name evidence="3" type="primary">nrnA</name>
    <name evidence="3" type="ORF">EELLY_v1c00790</name>
</gene>
<evidence type="ECO:0000259" key="1">
    <source>
        <dbReference type="Pfam" id="PF01368"/>
    </source>
</evidence>
<reference evidence="3 4" key="1">
    <citation type="submission" date="2017-11" db="EMBL/GenBank/DDBJ databases">
        <title>Genome sequence of Entomoplasma ellychniae ELCN-1 (ATCC 43707).</title>
        <authorList>
            <person name="Lo W.-S."/>
            <person name="Gasparich G.E."/>
            <person name="Kuo C.-H."/>
        </authorList>
    </citation>
    <scope>NUCLEOTIDE SEQUENCE [LARGE SCALE GENOMIC DNA]</scope>
    <source>
        <strain evidence="3 4">ELCN-1</strain>
    </source>
</reference>
<dbReference type="Pfam" id="PF01368">
    <property type="entry name" value="DHH"/>
    <property type="match status" value="1"/>
</dbReference>
<dbReference type="GO" id="GO:0003676">
    <property type="term" value="F:nucleic acid binding"/>
    <property type="evidence" value="ECO:0007669"/>
    <property type="project" value="InterPro"/>
</dbReference>
<feature type="domain" description="DDH" evidence="1">
    <location>
        <begin position="16"/>
        <end position="151"/>
    </location>
</feature>
<dbReference type="Proteomes" id="UP000239010">
    <property type="component" value="Unassembled WGS sequence"/>
</dbReference>
<proteinExistence type="predicted"/>
<keyword evidence="4" id="KW-1185">Reference proteome</keyword>
<dbReference type="InterPro" id="IPR051319">
    <property type="entry name" value="Oligoribo/pAp-PDE_c-di-AMP_PDE"/>
</dbReference>
<dbReference type="InterPro" id="IPR001667">
    <property type="entry name" value="DDH_dom"/>
</dbReference>
<comment type="caution">
    <text evidence="3">The sequence shown here is derived from an EMBL/GenBank/DDBJ whole genome shotgun (WGS) entry which is preliminary data.</text>
</comment>
<evidence type="ECO:0000313" key="4">
    <source>
        <dbReference type="Proteomes" id="UP000239010"/>
    </source>
</evidence>
<dbReference type="Pfam" id="PF02272">
    <property type="entry name" value="DHHA1"/>
    <property type="match status" value="1"/>
</dbReference>
<dbReference type="AlphaFoldDB" id="A0A8E2QY43"/>
<dbReference type="Gene3D" id="3.90.1640.10">
    <property type="entry name" value="inorganic pyrophosphatase (n-terminal core)"/>
    <property type="match status" value="1"/>
</dbReference>
<dbReference type="InterPro" id="IPR038763">
    <property type="entry name" value="DHH_sf"/>
</dbReference>
<dbReference type="Gene3D" id="3.10.310.30">
    <property type="match status" value="1"/>
</dbReference>
<name>A0A8E2QY43_9MOLU</name>
<dbReference type="SUPFAM" id="SSF64182">
    <property type="entry name" value="DHH phosphoesterases"/>
    <property type="match status" value="1"/>
</dbReference>
<dbReference type="InterPro" id="IPR003156">
    <property type="entry name" value="DHHA1_dom"/>
</dbReference>
<protein>
    <submittedName>
        <fullName evidence="3">Bifunctional oligoribonuclease and PAP phosphatase NrnA</fullName>
    </submittedName>
</protein>
<dbReference type="PANTHER" id="PTHR47618:SF1">
    <property type="entry name" value="BIFUNCTIONAL OLIGORIBONUCLEASE AND PAP PHOSPHATASE NRNA"/>
    <property type="match status" value="1"/>
</dbReference>
<evidence type="ECO:0000313" key="3">
    <source>
        <dbReference type="EMBL" id="PPE04404.1"/>
    </source>
</evidence>
<dbReference type="RefSeq" id="WP_104205555.1">
    <property type="nucleotide sequence ID" value="NZ_PHND01000001.1"/>
</dbReference>
<dbReference type="EMBL" id="PHND01000001">
    <property type="protein sequence ID" value="PPE04404.1"/>
    <property type="molecule type" value="Genomic_DNA"/>
</dbReference>